<name>A0A6A5K5M1_9PLEO</name>
<sequence>MQSLPNELLIQIASQLDLEPSSIIKIAHEPSDQLTCSDSKSLKSLSQVSWRWRKIVLPILFRYARISLDEDPQWVPIDARLVDSMQEQMSKLSNHEFLIYTKMRGKLKSSSGSAFEEPFDDLLIDLCRVQDGDEFFKSLPSILWLPQLPKAFADFGRFVTQYTLKHHIKSVVVHTDKESGLRVRHIATADPPLDRAVSSIWNQVFSCLEPTRVVVAAPPSTLAALLDTEVLSLDDWAFDMRMHYIELSQSEPPKPEHMTTECRPCQSPLIHRMPWNHLGYNEGSSITAYSTYEYHLKHSPMIINQLLIRLARETQDCCNITSFGFTGVFPFATKITSIVRALHMIPTLSKIAFHVAPGPENDLLSNAKRRGRAQSSDFWLEWRESYKVIASYLGVLDCADGAEFLSGDCDGRQLAAEVGECLEILRKRGVGWRNEGEGRWVRDRALDGEVTSTDDELAVVDG</sequence>
<evidence type="ECO:0000313" key="1">
    <source>
        <dbReference type="EMBL" id="KAF1831911.1"/>
    </source>
</evidence>
<dbReference type="AlphaFoldDB" id="A0A6A5K5M1"/>
<organism evidence="1 2">
    <name type="scientific">Decorospora gaudefroyi</name>
    <dbReference type="NCBI Taxonomy" id="184978"/>
    <lineage>
        <taxon>Eukaryota</taxon>
        <taxon>Fungi</taxon>
        <taxon>Dikarya</taxon>
        <taxon>Ascomycota</taxon>
        <taxon>Pezizomycotina</taxon>
        <taxon>Dothideomycetes</taxon>
        <taxon>Pleosporomycetidae</taxon>
        <taxon>Pleosporales</taxon>
        <taxon>Pleosporineae</taxon>
        <taxon>Pleosporaceae</taxon>
        <taxon>Decorospora</taxon>
    </lineage>
</organism>
<protein>
    <recommendedName>
        <fullName evidence="3">F-box domain-containing protein</fullName>
    </recommendedName>
</protein>
<evidence type="ECO:0000313" key="2">
    <source>
        <dbReference type="Proteomes" id="UP000800040"/>
    </source>
</evidence>
<keyword evidence="2" id="KW-1185">Reference proteome</keyword>
<reference evidence="1" key="1">
    <citation type="submission" date="2020-01" db="EMBL/GenBank/DDBJ databases">
        <authorList>
            <consortium name="DOE Joint Genome Institute"/>
            <person name="Haridas S."/>
            <person name="Albert R."/>
            <person name="Binder M."/>
            <person name="Bloem J."/>
            <person name="Labutti K."/>
            <person name="Salamov A."/>
            <person name="Andreopoulos B."/>
            <person name="Baker S.E."/>
            <person name="Barry K."/>
            <person name="Bills G."/>
            <person name="Bluhm B.H."/>
            <person name="Cannon C."/>
            <person name="Castanera R."/>
            <person name="Culley D.E."/>
            <person name="Daum C."/>
            <person name="Ezra D."/>
            <person name="Gonzalez J.B."/>
            <person name="Henrissat B."/>
            <person name="Kuo A."/>
            <person name="Liang C."/>
            <person name="Lipzen A."/>
            <person name="Lutzoni F."/>
            <person name="Magnuson J."/>
            <person name="Mondo S."/>
            <person name="Nolan M."/>
            <person name="Ohm R."/>
            <person name="Pangilinan J."/>
            <person name="Park H.-J."/>
            <person name="Ramirez L."/>
            <person name="Alfaro M."/>
            <person name="Sun H."/>
            <person name="Tritt A."/>
            <person name="Yoshinaga Y."/>
            <person name="Zwiers L.-H."/>
            <person name="Turgeon B.G."/>
            <person name="Goodwin S.B."/>
            <person name="Spatafora J.W."/>
            <person name="Crous P.W."/>
            <person name="Grigoriev I.V."/>
        </authorList>
    </citation>
    <scope>NUCLEOTIDE SEQUENCE</scope>
    <source>
        <strain evidence="1">P77</strain>
    </source>
</reference>
<dbReference type="OrthoDB" id="5296720at2759"/>
<dbReference type="Gene3D" id="1.20.1280.50">
    <property type="match status" value="1"/>
</dbReference>
<accession>A0A6A5K5M1</accession>
<dbReference type="Proteomes" id="UP000800040">
    <property type="component" value="Unassembled WGS sequence"/>
</dbReference>
<evidence type="ECO:0008006" key="3">
    <source>
        <dbReference type="Google" id="ProtNLM"/>
    </source>
</evidence>
<gene>
    <name evidence="1" type="ORF">BDW02DRAFT_28143</name>
</gene>
<dbReference type="EMBL" id="ML975351">
    <property type="protein sequence ID" value="KAF1831911.1"/>
    <property type="molecule type" value="Genomic_DNA"/>
</dbReference>
<proteinExistence type="predicted"/>